<keyword evidence="7" id="KW-1185">Reference proteome</keyword>
<keyword evidence="3" id="KW-0998">Cell outer membrane</keyword>
<evidence type="ECO:0000256" key="1">
    <source>
        <dbReference type="ARBA" id="ARBA00004442"/>
    </source>
</evidence>
<comment type="subcellular location">
    <subcellularLocation>
        <location evidence="1">Cell outer membrane</location>
    </subcellularLocation>
</comment>
<dbReference type="EMBL" id="JACHIA010000003">
    <property type="protein sequence ID" value="MBB6069719.1"/>
    <property type="molecule type" value="Genomic_DNA"/>
</dbReference>
<evidence type="ECO:0000256" key="2">
    <source>
        <dbReference type="ARBA" id="ARBA00023136"/>
    </source>
</evidence>
<dbReference type="SUPFAM" id="SSF49464">
    <property type="entry name" value="Carboxypeptidase regulatory domain-like"/>
    <property type="match status" value="1"/>
</dbReference>
<evidence type="ECO:0000256" key="3">
    <source>
        <dbReference type="ARBA" id="ARBA00023237"/>
    </source>
</evidence>
<dbReference type="RefSeq" id="WP_170036174.1">
    <property type="nucleotide sequence ID" value="NZ_JABDTL010000002.1"/>
</dbReference>
<dbReference type="Pfam" id="PF25183">
    <property type="entry name" value="OMP_b-brl_4"/>
    <property type="match status" value="2"/>
</dbReference>
<dbReference type="Gene3D" id="2.40.170.20">
    <property type="entry name" value="TonB-dependent receptor, beta-barrel domain"/>
    <property type="match status" value="1"/>
</dbReference>
<feature type="domain" description="TonB-dependent transporter Oar-like beta-barrel" evidence="5">
    <location>
        <begin position="354"/>
        <end position="1006"/>
    </location>
</feature>
<reference evidence="6 7" key="1">
    <citation type="submission" date="2020-08" db="EMBL/GenBank/DDBJ databases">
        <title>Genomic Encyclopedia of Type Strains, Phase IV (KMG-IV): sequencing the most valuable type-strain genomes for metagenomic binning, comparative biology and taxonomic classification.</title>
        <authorList>
            <person name="Goeker M."/>
        </authorList>
    </citation>
    <scope>NUCLEOTIDE SEQUENCE [LARGE SCALE GENOMIC DNA]</scope>
    <source>
        <strain evidence="6 7">DSM 29007</strain>
    </source>
</reference>
<dbReference type="SUPFAM" id="SSF56935">
    <property type="entry name" value="Porins"/>
    <property type="match status" value="1"/>
</dbReference>
<dbReference type="InterPro" id="IPR008969">
    <property type="entry name" value="CarboxyPept-like_regulatory"/>
</dbReference>
<dbReference type="AlphaFoldDB" id="A0A841GT82"/>
<feature type="signal peptide" evidence="4">
    <location>
        <begin position="1"/>
        <end position="27"/>
    </location>
</feature>
<sequence length="1070" mass="116847">MNHRWRKATLLLCALVLSLALPGTAAAQTVTGAISGRVTSAEGEGIAGAQITIRNQSIGLTRNVVTREDGRYRVPSLPVGGPYTVGVSTIGRASQTRANLNLALGQDLRVDFELVSQTLVLEGVTVSAQRNAILSPANKGLNTAISDTAIQRLPSLNRNFTDFVRLAPQVSQTGPGLSGGGVNNRFNNIQIDGASENDLFGLGTSGQPGGQAGGKSISVESVKEYQILLSPFDVRQGNFAGLLVNAVTKSGTNDFSGSAYYYTRNQDLAREQPYITDFEQTQYGFSLGGPIIRDRLHFFINPEWQDRSTPAGGPYFGQDTAGAVPVLVTREQITEFQDILRGYGIEPGTEFQVNNDNPLNNFFGRLDLQLPELNSRVVLRHNYGRAEDDNFSRSNSQFRLGSNGYFFESTKNATVGQIFTTFSPSLYNEFIVGYNTIRDSRTPNSMFPQIQIDVGTQDLFAGGEASSQGNTLDQDIFEFTDNLSWQRGAHRIDFGTKNEFYHIDNFFAANSFGSYVFADLAAFRAGTPRDYTLAANAADPSADLPHAVFDAAQYGFYVQDQWEPSSRFSLTAGIRADIPHLRDKPLFTQIVADTFGRRTDEVPSGNVQWSPRIGFNWNLSEASTSQIRGGVGVFVGRPAFVLIGNAFQNNGTGIATLTCGGNTGRGAPRFNPDPEAQPTSCATGGGLASGIIGNVNLLDEDLRFPSTFRGSLSFDQQLPGGFVGTFQALYTHAVEQLFYEDLNLKNREGMGVDRFGRTYFGAVAANGVATPVRVSTKFNEVINVTNQNKDYSYNLTAGLQRRFANSLELNAFYTYSKARDVISATNSTAGSQYRFGRTLYGPQTSRDLGISSFDQPHKINLSTVYNFSWRKFPTSLSMIYTGRSGDRYTYVYGGSGGRGDLNADGYQGNDAIYVPKDARDASEIRFQNLSSGGVTYVPAQQAQAFESFIQGSECLREHRGQILERNACANPWVNFVDVSLRQSVPTFNGQTLSFELGVFNFLNLLNREWGQQRTTATLSTVNLLTHQAQSSADPATAVPIVQFAPTTAQFTTQSLTGSNYQIQLSARYSF</sequence>
<evidence type="ECO:0000259" key="5">
    <source>
        <dbReference type="Pfam" id="PF25183"/>
    </source>
</evidence>
<dbReference type="Gene3D" id="2.60.40.1120">
    <property type="entry name" value="Carboxypeptidase-like, regulatory domain"/>
    <property type="match status" value="1"/>
</dbReference>
<feature type="domain" description="TonB-dependent transporter Oar-like beta-barrel" evidence="5">
    <location>
        <begin position="247"/>
        <end position="310"/>
    </location>
</feature>
<proteinExistence type="predicted"/>
<dbReference type="Proteomes" id="UP000582837">
    <property type="component" value="Unassembled WGS sequence"/>
</dbReference>
<dbReference type="GO" id="GO:0009279">
    <property type="term" value="C:cell outer membrane"/>
    <property type="evidence" value="ECO:0007669"/>
    <property type="project" value="UniProtKB-SubCell"/>
</dbReference>
<comment type="caution">
    <text evidence="6">The sequence shown here is derived from an EMBL/GenBank/DDBJ whole genome shotgun (WGS) entry which is preliminary data.</text>
</comment>
<evidence type="ECO:0000313" key="6">
    <source>
        <dbReference type="EMBL" id="MBB6069719.1"/>
    </source>
</evidence>
<keyword evidence="2" id="KW-0472">Membrane</keyword>
<evidence type="ECO:0000256" key="4">
    <source>
        <dbReference type="SAM" id="SignalP"/>
    </source>
</evidence>
<dbReference type="InterPro" id="IPR057601">
    <property type="entry name" value="Oar-like_b-barrel"/>
</dbReference>
<gene>
    <name evidence="6" type="ORF">HNQ61_001336</name>
</gene>
<organism evidence="6 7">
    <name type="scientific">Longimicrobium terrae</name>
    <dbReference type="NCBI Taxonomy" id="1639882"/>
    <lineage>
        <taxon>Bacteria</taxon>
        <taxon>Pseudomonadati</taxon>
        <taxon>Gemmatimonadota</taxon>
        <taxon>Longimicrobiia</taxon>
        <taxon>Longimicrobiales</taxon>
        <taxon>Longimicrobiaceae</taxon>
        <taxon>Longimicrobium</taxon>
    </lineage>
</organism>
<dbReference type="Pfam" id="PF13620">
    <property type="entry name" value="CarboxypepD_reg"/>
    <property type="match status" value="1"/>
</dbReference>
<feature type="chain" id="PRO_5032871888" description="TonB-dependent transporter Oar-like beta-barrel domain-containing protein" evidence="4">
    <location>
        <begin position="28"/>
        <end position="1070"/>
    </location>
</feature>
<keyword evidence="4" id="KW-0732">Signal</keyword>
<name>A0A841GT82_9BACT</name>
<dbReference type="InterPro" id="IPR036942">
    <property type="entry name" value="Beta-barrel_TonB_sf"/>
</dbReference>
<protein>
    <recommendedName>
        <fullName evidence="5">TonB-dependent transporter Oar-like beta-barrel domain-containing protein</fullName>
    </recommendedName>
</protein>
<evidence type="ECO:0000313" key="7">
    <source>
        <dbReference type="Proteomes" id="UP000582837"/>
    </source>
</evidence>
<accession>A0A841GT82</accession>